<evidence type="ECO:0000256" key="1">
    <source>
        <dbReference type="ARBA" id="ARBA00007705"/>
    </source>
</evidence>
<dbReference type="SUPFAM" id="SSF56672">
    <property type="entry name" value="DNA/RNA polymerases"/>
    <property type="match status" value="1"/>
</dbReference>
<dbReference type="GO" id="GO:0006302">
    <property type="term" value="P:double-strand break repair"/>
    <property type="evidence" value="ECO:0007669"/>
    <property type="project" value="TreeGrafter"/>
</dbReference>
<organism evidence="4 5">
    <name type="scientific">Proteus mirabilis</name>
    <dbReference type="NCBI Taxonomy" id="584"/>
    <lineage>
        <taxon>Bacteria</taxon>
        <taxon>Pseudomonadati</taxon>
        <taxon>Pseudomonadota</taxon>
        <taxon>Gammaproteobacteria</taxon>
        <taxon>Enterobacterales</taxon>
        <taxon>Morganellaceae</taxon>
        <taxon>Proteus</taxon>
    </lineage>
</organism>
<dbReference type="GO" id="GO:0003887">
    <property type="term" value="F:DNA-directed DNA polymerase activity"/>
    <property type="evidence" value="ECO:0007669"/>
    <property type="project" value="UniProtKB-EC"/>
</dbReference>
<dbReference type="GO" id="GO:0006261">
    <property type="term" value="P:DNA-templated DNA replication"/>
    <property type="evidence" value="ECO:0007669"/>
    <property type="project" value="InterPro"/>
</dbReference>
<proteinExistence type="inferred from homology"/>
<dbReference type="Proteomes" id="UP000254191">
    <property type="component" value="Unassembled WGS sequence"/>
</dbReference>
<dbReference type="PANTHER" id="PTHR10133:SF27">
    <property type="entry name" value="DNA POLYMERASE NU"/>
    <property type="match status" value="1"/>
</dbReference>
<protein>
    <recommendedName>
        <fullName evidence="2">DNA-directed DNA polymerase</fullName>
        <ecNumber evidence="2">2.7.7.7</ecNumber>
    </recommendedName>
</protein>
<evidence type="ECO:0000313" key="4">
    <source>
        <dbReference type="EMBL" id="SUC38897.1"/>
    </source>
</evidence>
<keyword evidence="4" id="KW-0548">Nucleotidyltransferase</keyword>
<accession>A0A379GD33</accession>
<evidence type="ECO:0000313" key="5">
    <source>
        <dbReference type="Proteomes" id="UP000254191"/>
    </source>
</evidence>
<comment type="similarity">
    <text evidence="1">Belongs to the DNA polymerase type-A family.</text>
</comment>
<dbReference type="EMBL" id="UGTS01000005">
    <property type="protein sequence ID" value="SUC38897.1"/>
    <property type="molecule type" value="Genomic_DNA"/>
</dbReference>
<dbReference type="PANTHER" id="PTHR10133">
    <property type="entry name" value="DNA POLYMERASE I"/>
    <property type="match status" value="1"/>
</dbReference>
<sequence>MLLHQALYPQIEAIAPLKHVYHDIEMPLVPVLSRMERKGVLIDAQVLAMQSQEITQRLAEIEKETFALAGQDLISLHLSNYKRFYLKNSIFLLSRKHQKVLLQQMKKC</sequence>
<name>A0A379GD33_PROMI</name>
<gene>
    <name evidence="4" type="primary">polA_2</name>
    <name evidence="4" type="ORF">NCTC11938_03187</name>
</gene>
<dbReference type="GO" id="GO:0003676">
    <property type="term" value="F:nucleic acid binding"/>
    <property type="evidence" value="ECO:0007669"/>
    <property type="project" value="InterPro"/>
</dbReference>
<reference evidence="4 5" key="1">
    <citation type="submission" date="2018-06" db="EMBL/GenBank/DDBJ databases">
        <authorList>
            <consortium name="Pathogen Informatics"/>
            <person name="Doyle S."/>
        </authorList>
    </citation>
    <scope>NUCLEOTIDE SEQUENCE [LARGE SCALE GENOMIC DNA]</scope>
    <source>
        <strain evidence="4 5">NCTC11938</strain>
    </source>
</reference>
<dbReference type="InterPro" id="IPR043502">
    <property type="entry name" value="DNA/RNA_pol_sf"/>
</dbReference>
<evidence type="ECO:0000256" key="2">
    <source>
        <dbReference type="ARBA" id="ARBA00012417"/>
    </source>
</evidence>
<dbReference type="InterPro" id="IPR002298">
    <property type="entry name" value="DNA_polymerase_A"/>
</dbReference>
<keyword evidence="4" id="KW-0808">Transferase</keyword>
<dbReference type="Gene3D" id="3.30.420.10">
    <property type="entry name" value="Ribonuclease H-like superfamily/Ribonuclease H"/>
    <property type="match status" value="1"/>
</dbReference>
<comment type="catalytic activity">
    <reaction evidence="3">
        <text>DNA(n) + a 2'-deoxyribonucleoside 5'-triphosphate = DNA(n+1) + diphosphate</text>
        <dbReference type="Rhea" id="RHEA:22508"/>
        <dbReference type="Rhea" id="RHEA-COMP:17339"/>
        <dbReference type="Rhea" id="RHEA-COMP:17340"/>
        <dbReference type="ChEBI" id="CHEBI:33019"/>
        <dbReference type="ChEBI" id="CHEBI:61560"/>
        <dbReference type="ChEBI" id="CHEBI:173112"/>
        <dbReference type="EC" id="2.7.7.7"/>
    </reaction>
</comment>
<dbReference type="EC" id="2.7.7.7" evidence="2"/>
<dbReference type="AlphaFoldDB" id="A0A379GD33"/>
<dbReference type="InterPro" id="IPR036397">
    <property type="entry name" value="RNaseH_sf"/>
</dbReference>
<evidence type="ECO:0000256" key="3">
    <source>
        <dbReference type="ARBA" id="ARBA00049244"/>
    </source>
</evidence>